<evidence type="ECO:0000256" key="1">
    <source>
        <dbReference type="ARBA" id="ARBA00022737"/>
    </source>
</evidence>
<evidence type="ECO:0000256" key="4">
    <source>
        <dbReference type="SAM" id="SignalP"/>
    </source>
</evidence>
<name>A0ABQ8FDX6_9FUNG</name>
<dbReference type="InterPro" id="IPR050511">
    <property type="entry name" value="AMPK_gamma/SDS23_families"/>
</dbReference>
<organism evidence="6 7">
    <name type="scientific">Batrachochytrium salamandrivorans</name>
    <dbReference type="NCBI Taxonomy" id="1357716"/>
    <lineage>
        <taxon>Eukaryota</taxon>
        <taxon>Fungi</taxon>
        <taxon>Fungi incertae sedis</taxon>
        <taxon>Chytridiomycota</taxon>
        <taxon>Chytridiomycota incertae sedis</taxon>
        <taxon>Chytridiomycetes</taxon>
        <taxon>Rhizophydiales</taxon>
        <taxon>Rhizophydiales incertae sedis</taxon>
        <taxon>Batrachochytrium</taxon>
    </lineage>
</organism>
<dbReference type="PROSITE" id="PS51371">
    <property type="entry name" value="CBS"/>
    <property type="match status" value="2"/>
</dbReference>
<accession>A0ABQ8FDX6</accession>
<evidence type="ECO:0000313" key="7">
    <source>
        <dbReference type="Proteomes" id="UP001648503"/>
    </source>
</evidence>
<feature type="domain" description="CBS" evidence="5">
    <location>
        <begin position="209"/>
        <end position="265"/>
    </location>
</feature>
<reference evidence="6 7" key="1">
    <citation type="submission" date="2021-02" db="EMBL/GenBank/DDBJ databases">
        <title>Variation within the Batrachochytrium salamandrivorans European outbreak.</title>
        <authorList>
            <person name="Kelly M."/>
            <person name="Pasmans F."/>
            <person name="Shea T.P."/>
            <person name="Munoz J.F."/>
            <person name="Carranza S."/>
            <person name="Cuomo C.A."/>
            <person name="Martel A."/>
        </authorList>
    </citation>
    <scope>NUCLEOTIDE SEQUENCE [LARGE SCALE GENOMIC DNA]</scope>
    <source>
        <strain evidence="6 7">AMFP18/2</strain>
    </source>
</reference>
<dbReference type="PANTHER" id="PTHR13780">
    <property type="entry name" value="AMP-ACTIVATED PROTEIN KINASE, GAMMA REGULATORY SUBUNIT"/>
    <property type="match status" value="1"/>
</dbReference>
<keyword evidence="4" id="KW-0732">Signal</keyword>
<dbReference type="CDD" id="cd02205">
    <property type="entry name" value="CBS_pair_SF"/>
    <property type="match status" value="1"/>
</dbReference>
<dbReference type="InterPro" id="IPR046342">
    <property type="entry name" value="CBS_dom_sf"/>
</dbReference>
<feature type="chain" id="PRO_5046182736" description="CBS domain-containing protein" evidence="4">
    <location>
        <begin position="17"/>
        <end position="334"/>
    </location>
</feature>
<dbReference type="SUPFAM" id="SSF54631">
    <property type="entry name" value="CBS-domain pair"/>
    <property type="match status" value="2"/>
</dbReference>
<dbReference type="InterPro" id="IPR000644">
    <property type="entry name" value="CBS_dom"/>
</dbReference>
<comment type="caution">
    <text evidence="6">The sequence shown here is derived from an EMBL/GenBank/DDBJ whole genome shotgun (WGS) entry which is preliminary data.</text>
</comment>
<dbReference type="EMBL" id="JAFCIX010000325">
    <property type="protein sequence ID" value="KAH6594955.1"/>
    <property type="molecule type" value="Genomic_DNA"/>
</dbReference>
<sequence>MSCSLSLLTFSDLSLASRKLPLTCVSPDTPIATALQTLAANSIINLPVSSHNNPDKAYAVINILDLVSYMTRKRSGSFSDLSPASSPTSVSDSALFLSDPVELVLSLDPDDESYMVFEKDLHDTVHETLEAFTTGLHRALITDITGKEKPYLLGQTDILFYVSQNYSKHSFAVDISTTQVATIAKSKPTTDCSTCVDTAAASTPAPSYMSGAVVCTTTQQTAQQAFAHLVKHGVRAAPIVDAHGAVIAVISVKDLRRLTGDTLASLSKPVVEFLKDHASNGLDPLLVNKPTTLLESINLLLKNHMHHLWLVDAENRPTGVVSHSDIIAALIGVE</sequence>
<keyword evidence="2 3" id="KW-0129">CBS domain</keyword>
<dbReference type="Pfam" id="PF00571">
    <property type="entry name" value="CBS"/>
    <property type="match status" value="2"/>
</dbReference>
<protein>
    <recommendedName>
        <fullName evidence="5">CBS domain-containing protein</fullName>
    </recommendedName>
</protein>
<feature type="domain" description="CBS" evidence="5">
    <location>
        <begin position="278"/>
        <end position="334"/>
    </location>
</feature>
<proteinExistence type="predicted"/>
<dbReference type="SMART" id="SM00116">
    <property type="entry name" value="CBS"/>
    <property type="match status" value="3"/>
</dbReference>
<gene>
    <name evidence="6" type="ORF">BASA50_006217</name>
</gene>
<feature type="signal peptide" evidence="4">
    <location>
        <begin position="1"/>
        <end position="16"/>
    </location>
</feature>
<evidence type="ECO:0000256" key="2">
    <source>
        <dbReference type="ARBA" id="ARBA00023122"/>
    </source>
</evidence>
<keyword evidence="1" id="KW-0677">Repeat</keyword>
<dbReference type="Gene3D" id="3.10.580.10">
    <property type="entry name" value="CBS-domain"/>
    <property type="match status" value="2"/>
</dbReference>
<evidence type="ECO:0000259" key="5">
    <source>
        <dbReference type="PROSITE" id="PS51371"/>
    </source>
</evidence>
<evidence type="ECO:0000256" key="3">
    <source>
        <dbReference type="PROSITE-ProRule" id="PRU00703"/>
    </source>
</evidence>
<keyword evidence="7" id="KW-1185">Reference proteome</keyword>
<evidence type="ECO:0000313" key="6">
    <source>
        <dbReference type="EMBL" id="KAH6594955.1"/>
    </source>
</evidence>
<dbReference type="Proteomes" id="UP001648503">
    <property type="component" value="Unassembled WGS sequence"/>
</dbReference>